<dbReference type="EMBL" id="FRBI01000009">
    <property type="protein sequence ID" value="SHM24999.1"/>
    <property type="molecule type" value="Genomic_DNA"/>
</dbReference>
<gene>
    <name evidence="3" type="ORF">SAMN05216499_109198</name>
</gene>
<feature type="transmembrane region" description="Helical" evidence="2">
    <location>
        <begin position="42"/>
        <end position="63"/>
    </location>
</feature>
<feature type="transmembrane region" description="Helical" evidence="2">
    <location>
        <begin position="84"/>
        <end position="105"/>
    </location>
</feature>
<evidence type="ECO:0000256" key="2">
    <source>
        <dbReference type="SAM" id="Phobius"/>
    </source>
</evidence>
<keyword evidence="4" id="KW-1185">Reference proteome</keyword>
<evidence type="ECO:0000313" key="4">
    <source>
        <dbReference type="Proteomes" id="UP000184111"/>
    </source>
</evidence>
<proteinExistence type="predicted"/>
<dbReference type="STRING" id="310782.SAMN05216499_109198"/>
<protein>
    <submittedName>
        <fullName evidence="3">Uncharacterized protein</fullName>
    </submittedName>
</protein>
<keyword evidence="2" id="KW-0472">Membrane</keyword>
<accession>A0A1M7H9B7</accession>
<dbReference type="AlphaFoldDB" id="A0A1M7H9B7"/>
<organism evidence="3 4">
    <name type="scientific">Actinacidiphila paucisporea</name>
    <dbReference type="NCBI Taxonomy" id="310782"/>
    <lineage>
        <taxon>Bacteria</taxon>
        <taxon>Bacillati</taxon>
        <taxon>Actinomycetota</taxon>
        <taxon>Actinomycetes</taxon>
        <taxon>Kitasatosporales</taxon>
        <taxon>Streptomycetaceae</taxon>
        <taxon>Actinacidiphila</taxon>
    </lineage>
</organism>
<dbReference type="OrthoDB" id="4464568at2"/>
<feature type="region of interest" description="Disordered" evidence="1">
    <location>
        <begin position="154"/>
        <end position="175"/>
    </location>
</feature>
<dbReference type="RefSeq" id="WP_079189795.1">
    <property type="nucleotide sequence ID" value="NZ_FRBI01000009.1"/>
</dbReference>
<keyword evidence="2" id="KW-1133">Transmembrane helix</keyword>
<name>A0A1M7H9B7_9ACTN</name>
<reference evidence="3 4" key="1">
    <citation type="submission" date="2016-11" db="EMBL/GenBank/DDBJ databases">
        <authorList>
            <person name="Jaros S."/>
            <person name="Januszkiewicz K."/>
            <person name="Wedrychowicz H."/>
        </authorList>
    </citation>
    <scope>NUCLEOTIDE SEQUENCE [LARGE SCALE GENOMIC DNA]</scope>
    <source>
        <strain evidence="3 4">CGMCC 4.2025</strain>
    </source>
</reference>
<keyword evidence="2" id="KW-0812">Transmembrane</keyword>
<sequence>MNRLHRRLLRSYGARPVHLLAMAGCLALAAYAALQLLAGRTLAVAAWFVGAALVHDLVLVPLYSTADLTARRTLGRGHTGTTPYLNHLRVPVYLSGLLLLVWYPLILRRSQPYRGDTALSEDVFLTHWLLITAALFAASAAHLALRGLLQRLRRPPRPPAGDTAKRPAPPPGGAS</sequence>
<feature type="transmembrane region" description="Helical" evidence="2">
    <location>
        <begin position="125"/>
        <end position="145"/>
    </location>
</feature>
<dbReference type="Proteomes" id="UP000184111">
    <property type="component" value="Unassembled WGS sequence"/>
</dbReference>
<evidence type="ECO:0000313" key="3">
    <source>
        <dbReference type="EMBL" id="SHM24999.1"/>
    </source>
</evidence>
<evidence type="ECO:0000256" key="1">
    <source>
        <dbReference type="SAM" id="MobiDB-lite"/>
    </source>
</evidence>